<dbReference type="RefSeq" id="WP_259868727.1">
    <property type="nucleotide sequence ID" value="NZ_JAMQJZ010000004.1"/>
</dbReference>
<keyword evidence="1" id="KW-0812">Transmembrane</keyword>
<dbReference type="Proteomes" id="UP001145072">
    <property type="component" value="Unassembled WGS sequence"/>
</dbReference>
<keyword evidence="1" id="KW-1133">Transmembrane helix</keyword>
<feature type="transmembrane region" description="Helical" evidence="1">
    <location>
        <begin position="30"/>
        <end position="47"/>
    </location>
</feature>
<evidence type="ECO:0000313" key="3">
    <source>
        <dbReference type="Proteomes" id="UP001145072"/>
    </source>
</evidence>
<accession>A0A9X4AJ96</accession>
<feature type="transmembrane region" description="Helical" evidence="1">
    <location>
        <begin position="81"/>
        <end position="101"/>
    </location>
</feature>
<proteinExistence type="predicted"/>
<organism evidence="2 3">
    <name type="scientific">Aquibacillus koreensis</name>
    <dbReference type="NCBI Taxonomy" id="279446"/>
    <lineage>
        <taxon>Bacteria</taxon>
        <taxon>Bacillati</taxon>
        <taxon>Bacillota</taxon>
        <taxon>Bacilli</taxon>
        <taxon>Bacillales</taxon>
        <taxon>Bacillaceae</taxon>
        <taxon>Aquibacillus</taxon>
    </lineage>
</organism>
<evidence type="ECO:0000313" key="2">
    <source>
        <dbReference type="EMBL" id="MDC3420220.1"/>
    </source>
</evidence>
<evidence type="ECO:0000256" key="1">
    <source>
        <dbReference type="SAM" id="Phobius"/>
    </source>
</evidence>
<keyword evidence="1" id="KW-0472">Membrane</keyword>
<comment type="caution">
    <text evidence="2">The sequence shown here is derived from an EMBL/GenBank/DDBJ whole genome shotgun (WGS) entry which is preliminary data.</text>
</comment>
<keyword evidence="3" id="KW-1185">Reference proteome</keyword>
<dbReference type="AlphaFoldDB" id="A0A9X4AJ96"/>
<protein>
    <submittedName>
        <fullName evidence="2">Uncharacterized protein</fullName>
    </submittedName>
</protein>
<reference evidence="2" key="1">
    <citation type="submission" date="2022-06" db="EMBL/GenBank/DDBJ databases">
        <title>Aquibacillus sp. a new bacterium isolated from soil saline samples.</title>
        <authorList>
            <person name="Galisteo C."/>
            <person name="De La Haba R."/>
            <person name="Sanchez-Porro C."/>
            <person name="Ventosa A."/>
        </authorList>
    </citation>
    <scope>NUCLEOTIDE SEQUENCE</scope>
    <source>
        <strain evidence="2">JCM 12387</strain>
    </source>
</reference>
<sequence>MKKVIVAIATLAILVAVNYGITILFNQNYIDFSFVVGMLGAVTIRFFNSSGGYTSKNLEMIGQGITGIKMEQQDKKFEPNVAFYIAILYCVVALIVTFFYYKDYFI</sequence>
<gene>
    <name evidence="2" type="ORF">NC661_07530</name>
</gene>
<name>A0A9X4AJ96_9BACI</name>
<dbReference type="EMBL" id="JAMQJZ010000004">
    <property type="protein sequence ID" value="MDC3420220.1"/>
    <property type="molecule type" value="Genomic_DNA"/>
</dbReference>